<comment type="subcellular location">
    <subcellularLocation>
        <location evidence="1">Membrane</location>
        <topology evidence="1">Single-pass membrane protein</topology>
    </subcellularLocation>
</comment>
<dbReference type="SMART" id="SM00220">
    <property type="entry name" value="S_TKc"/>
    <property type="match status" value="1"/>
</dbReference>
<evidence type="ECO:0000256" key="7">
    <source>
        <dbReference type="ARBA" id="ARBA00022741"/>
    </source>
</evidence>
<dbReference type="GO" id="GO:0006950">
    <property type="term" value="P:response to stress"/>
    <property type="evidence" value="ECO:0007669"/>
    <property type="project" value="UniProtKB-ARBA"/>
</dbReference>
<dbReference type="Gene3D" id="1.10.510.10">
    <property type="entry name" value="Transferase(Phosphotransferase) domain 1"/>
    <property type="match status" value="1"/>
</dbReference>
<evidence type="ECO:0000256" key="13">
    <source>
        <dbReference type="ARBA" id="ARBA00023180"/>
    </source>
</evidence>
<dbReference type="PROSITE" id="PS50011">
    <property type="entry name" value="PROTEIN_KINASE_DOM"/>
    <property type="match status" value="1"/>
</dbReference>
<evidence type="ECO:0000256" key="15">
    <source>
        <dbReference type="SAM" id="Phobius"/>
    </source>
</evidence>
<keyword evidence="7" id="KW-0547">Nucleotide-binding</keyword>
<name>A0AAN9I898_CROPI</name>
<dbReference type="AlphaFoldDB" id="A0AAN9I898"/>
<dbReference type="Proteomes" id="UP001372338">
    <property type="component" value="Unassembled WGS sequence"/>
</dbReference>
<evidence type="ECO:0000256" key="1">
    <source>
        <dbReference type="ARBA" id="ARBA00004167"/>
    </source>
</evidence>
<dbReference type="Pfam" id="PF07714">
    <property type="entry name" value="PK_Tyr_Ser-Thr"/>
    <property type="match status" value="1"/>
</dbReference>
<proteinExistence type="predicted"/>
<feature type="compositionally biased region" description="Polar residues" evidence="14">
    <location>
        <begin position="339"/>
        <end position="357"/>
    </location>
</feature>
<sequence length="364" mass="40853">MDFAGKGNTSRTIIITVCVIVSVVVLVALIICVLLCLRRRKARRFFKGTSEFDPDCILTMTARDDDDDDDDDDDNNNDIKITESLQFNFDTIRVATSDFSDSYKLGQGGFGAFLHDQIKKLQLDWVRRYKIIGGIARGLLYLHEDSRLRIIHRDLKASNILLDEEMNPKISDFGMARLFVVDQTQGNTNRIVGTYGYMAPEYAMHGQFSVKSDVFSFGVLVLEIVSGLKNSGIPCGEEMVDLLSFAWRNWRDGTANNIVDPTLNNGTQNEIMRCIHIGLLCVQENLADRPTMADVVLMLNSYSLTLSTPSEPAFFISSRSGRLPDLHSWEYNSRATSSVESIQSRNRSSQESVNEASITEPYPS</sequence>
<organism evidence="17 18">
    <name type="scientific">Crotalaria pallida</name>
    <name type="common">Smooth rattlebox</name>
    <name type="synonym">Crotalaria striata</name>
    <dbReference type="NCBI Taxonomy" id="3830"/>
    <lineage>
        <taxon>Eukaryota</taxon>
        <taxon>Viridiplantae</taxon>
        <taxon>Streptophyta</taxon>
        <taxon>Embryophyta</taxon>
        <taxon>Tracheophyta</taxon>
        <taxon>Spermatophyta</taxon>
        <taxon>Magnoliopsida</taxon>
        <taxon>eudicotyledons</taxon>
        <taxon>Gunneridae</taxon>
        <taxon>Pentapetalae</taxon>
        <taxon>rosids</taxon>
        <taxon>fabids</taxon>
        <taxon>Fabales</taxon>
        <taxon>Fabaceae</taxon>
        <taxon>Papilionoideae</taxon>
        <taxon>50 kb inversion clade</taxon>
        <taxon>genistoids sensu lato</taxon>
        <taxon>core genistoids</taxon>
        <taxon>Crotalarieae</taxon>
        <taxon>Crotalaria</taxon>
    </lineage>
</organism>
<gene>
    <name evidence="17" type="ORF">RIF29_22786</name>
</gene>
<evidence type="ECO:0000256" key="4">
    <source>
        <dbReference type="ARBA" id="ARBA00022692"/>
    </source>
</evidence>
<dbReference type="GO" id="GO:0005886">
    <property type="term" value="C:plasma membrane"/>
    <property type="evidence" value="ECO:0007669"/>
    <property type="project" value="TreeGrafter"/>
</dbReference>
<keyword evidence="8" id="KW-0418">Kinase</keyword>
<dbReference type="GO" id="GO:0005524">
    <property type="term" value="F:ATP binding"/>
    <property type="evidence" value="ECO:0007669"/>
    <property type="project" value="UniProtKB-KW"/>
</dbReference>
<evidence type="ECO:0000256" key="14">
    <source>
        <dbReference type="SAM" id="MobiDB-lite"/>
    </source>
</evidence>
<keyword evidence="6" id="KW-0677">Repeat</keyword>
<keyword evidence="10 15" id="KW-1133">Transmembrane helix</keyword>
<dbReference type="InterPro" id="IPR001245">
    <property type="entry name" value="Ser-Thr/Tyr_kinase_cat_dom"/>
</dbReference>
<evidence type="ECO:0000256" key="6">
    <source>
        <dbReference type="ARBA" id="ARBA00022737"/>
    </source>
</evidence>
<keyword evidence="3" id="KW-0808">Transferase</keyword>
<dbReference type="InterPro" id="IPR011009">
    <property type="entry name" value="Kinase-like_dom_sf"/>
</dbReference>
<dbReference type="InterPro" id="IPR008271">
    <property type="entry name" value="Ser/Thr_kinase_AS"/>
</dbReference>
<reference evidence="17 18" key="1">
    <citation type="submission" date="2024-01" db="EMBL/GenBank/DDBJ databases">
        <title>The genomes of 5 underutilized Papilionoideae crops provide insights into root nodulation and disease resistanc.</title>
        <authorList>
            <person name="Yuan L."/>
        </authorList>
    </citation>
    <scope>NUCLEOTIDE SEQUENCE [LARGE SCALE GENOMIC DNA]</scope>
    <source>
        <strain evidence="17">ZHUSHIDOU_FW_LH</strain>
        <tissue evidence="17">Leaf</tissue>
    </source>
</reference>
<evidence type="ECO:0000256" key="2">
    <source>
        <dbReference type="ARBA" id="ARBA00022527"/>
    </source>
</evidence>
<evidence type="ECO:0000313" key="18">
    <source>
        <dbReference type="Proteomes" id="UP001372338"/>
    </source>
</evidence>
<dbReference type="PROSITE" id="PS00108">
    <property type="entry name" value="PROTEIN_KINASE_ST"/>
    <property type="match status" value="1"/>
</dbReference>
<keyword evidence="5" id="KW-0732">Signal</keyword>
<dbReference type="PANTHER" id="PTHR27002:SF1073">
    <property type="entry name" value="CYSTEINE-RICH RECEPTOR-LIKE PROTEIN KINASE 29"/>
    <property type="match status" value="1"/>
</dbReference>
<dbReference type="FunFam" id="1.10.510.10:FF:000129">
    <property type="entry name" value="cysteine-rich receptor-like protein kinase 10"/>
    <property type="match status" value="1"/>
</dbReference>
<feature type="transmembrane region" description="Helical" evidence="15">
    <location>
        <begin position="12"/>
        <end position="37"/>
    </location>
</feature>
<evidence type="ECO:0000256" key="3">
    <source>
        <dbReference type="ARBA" id="ARBA00022679"/>
    </source>
</evidence>
<feature type="region of interest" description="Disordered" evidence="14">
    <location>
        <begin position="339"/>
        <end position="364"/>
    </location>
</feature>
<keyword evidence="13" id="KW-0325">Glycoprotein</keyword>
<keyword evidence="9" id="KW-0067">ATP-binding</keyword>
<evidence type="ECO:0000256" key="5">
    <source>
        <dbReference type="ARBA" id="ARBA00022729"/>
    </source>
</evidence>
<dbReference type="SUPFAM" id="SSF56112">
    <property type="entry name" value="Protein kinase-like (PK-like)"/>
    <property type="match status" value="1"/>
</dbReference>
<evidence type="ECO:0000313" key="17">
    <source>
        <dbReference type="EMBL" id="KAK7269962.1"/>
    </source>
</evidence>
<feature type="domain" description="Protein kinase" evidence="16">
    <location>
        <begin position="1"/>
        <end position="303"/>
    </location>
</feature>
<accession>A0AAN9I898</accession>
<keyword evidence="12" id="KW-0675">Receptor</keyword>
<evidence type="ECO:0000256" key="10">
    <source>
        <dbReference type="ARBA" id="ARBA00022989"/>
    </source>
</evidence>
<keyword evidence="18" id="KW-1185">Reference proteome</keyword>
<evidence type="ECO:0000259" key="16">
    <source>
        <dbReference type="PROSITE" id="PS50011"/>
    </source>
</evidence>
<comment type="caution">
    <text evidence="17">The sequence shown here is derived from an EMBL/GenBank/DDBJ whole genome shotgun (WGS) entry which is preliminary data.</text>
</comment>
<dbReference type="PANTHER" id="PTHR27002">
    <property type="entry name" value="RECEPTOR-LIKE SERINE/THREONINE-PROTEIN KINASE SD1-8"/>
    <property type="match status" value="1"/>
</dbReference>
<keyword evidence="11 15" id="KW-0472">Membrane</keyword>
<protein>
    <recommendedName>
        <fullName evidence="16">Protein kinase domain-containing protein</fullName>
    </recommendedName>
</protein>
<evidence type="ECO:0000256" key="8">
    <source>
        <dbReference type="ARBA" id="ARBA00022777"/>
    </source>
</evidence>
<keyword evidence="4 15" id="KW-0812">Transmembrane</keyword>
<keyword evidence="2" id="KW-0723">Serine/threonine-protein kinase</keyword>
<dbReference type="EMBL" id="JAYWIO010000004">
    <property type="protein sequence ID" value="KAK7269962.1"/>
    <property type="molecule type" value="Genomic_DNA"/>
</dbReference>
<evidence type="ECO:0000256" key="9">
    <source>
        <dbReference type="ARBA" id="ARBA00022840"/>
    </source>
</evidence>
<evidence type="ECO:0000256" key="11">
    <source>
        <dbReference type="ARBA" id="ARBA00023136"/>
    </source>
</evidence>
<dbReference type="InterPro" id="IPR000719">
    <property type="entry name" value="Prot_kinase_dom"/>
</dbReference>
<dbReference type="GO" id="GO:0004674">
    <property type="term" value="F:protein serine/threonine kinase activity"/>
    <property type="evidence" value="ECO:0007669"/>
    <property type="project" value="UniProtKB-KW"/>
</dbReference>
<evidence type="ECO:0000256" key="12">
    <source>
        <dbReference type="ARBA" id="ARBA00023170"/>
    </source>
</evidence>